<dbReference type="GO" id="GO:0007052">
    <property type="term" value="P:mitotic spindle organization"/>
    <property type="evidence" value="ECO:0007669"/>
    <property type="project" value="TreeGrafter"/>
</dbReference>
<keyword evidence="11" id="KW-1185">Reference proteome</keyword>
<dbReference type="AlphaFoldDB" id="A0AAW1P259"/>
<feature type="domain" description="Kinesin motor" evidence="9">
    <location>
        <begin position="1"/>
        <end position="304"/>
    </location>
</feature>
<dbReference type="InterPro" id="IPR019821">
    <property type="entry name" value="Kinesin_motor_CS"/>
</dbReference>
<evidence type="ECO:0000256" key="7">
    <source>
        <dbReference type="PROSITE-ProRule" id="PRU00283"/>
    </source>
</evidence>
<dbReference type="GO" id="GO:0051231">
    <property type="term" value="P:spindle elongation"/>
    <property type="evidence" value="ECO:0007669"/>
    <property type="project" value="TreeGrafter"/>
</dbReference>
<evidence type="ECO:0000256" key="2">
    <source>
        <dbReference type="ARBA" id="ARBA00022490"/>
    </source>
</evidence>
<evidence type="ECO:0000313" key="10">
    <source>
        <dbReference type="EMBL" id="KAK9802991.1"/>
    </source>
</evidence>
<comment type="subcellular location">
    <subcellularLocation>
        <location evidence="1">Cytoplasm</location>
    </subcellularLocation>
</comment>
<dbReference type="PANTHER" id="PTHR47969">
    <property type="entry name" value="CHROMOSOME-ASSOCIATED KINESIN KIF4A-RELATED"/>
    <property type="match status" value="1"/>
</dbReference>
<proteinExistence type="inferred from homology"/>
<dbReference type="GO" id="GO:0003777">
    <property type="term" value="F:microtubule motor activity"/>
    <property type="evidence" value="ECO:0007669"/>
    <property type="project" value="InterPro"/>
</dbReference>
<dbReference type="GO" id="GO:0005874">
    <property type="term" value="C:microtubule"/>
    <property type="evidence" value="ECO:0007669"/>
    <property type="project" value="UniProtKB-KW"/>
</dbReference>
<dbReference type="SUPFAM" id="SSF52540">
    <property type="entry name" value="P-loop containing nucleoside triphosphate hydrolases"/>
    <property type="match status" value="1"/>
</dbReference>
<dbReference type="InterPro" id="IPR001752">
    <property type="entry name" value="Kinesin_motor_dom"/>
</dbReference>
<dbReference type="Pfam" id="PF00225">
    <property type="entry name" value="Kinesin"/>
    <property type="match status" value="1"/>
</dbReference>
<dbReference type="PROSITE" id="PS50067">
    <property type="entry name" value="KINESIN_MOTOR_2"/>
    <property type="match status" value="1"/>
</dbReference>
<reference evidence="10 11" key="1">
    <citation type="journal article" date="2024" name="Nat. Commun.">
        <title>Phylogenomics reveals the evolutionary origins of lichenization in chlorophyte algae.</title>
        <authorList>
            <person name="Puginier C."/>
            <person name="Libourel C."/>
            <person name="Otte J."/>
            <person name="Skaloud P."/>
            <person name="Haon M."/>
            <person name="Grisel S."/>
            <person name="Petersen M."/>
            <person name="Berrin J.G."/>
            <person name="Delaux P.M."/>
            <person name="Dal Grande F."/>
            <person name="Keller J."/>
        </authorList>
    </citation>
    <scope>NUCLEOTIDE SEQUENCE [LARGE SCALE GENOMIC DNA]</scope>
    <source>
        <strain evidence="10 11">SAG 2036</strain>
    </source>
</reference>
<comment type="similarity">
    <text evidence="7 8">Belongs to the TRAFAC class myosin-kinesin ATPase superfamily. Kinesin family.</text>
</comment>
<evidence type="ECO:0000256" key="1">
    <source>
        <dbReference type="ARBA" id="ARBA00004496"/>
    </source>
</evidence>
<evidence type="ECO:0000256" key="4">
    <source>
        <dbReference type="ARBA" id="ARBA00022840"/>
    </source>
</evidence>
<evidence type="ECO:0000256" key="8">
    <source>
        <dbReference type="RuleBase" id="RU000394"/>
    </source>
</evidence>
<sequence>MASEFKTSNQSLHFHGLEGQGTRFNFDNVHDGLSCQTEIFTDVKDIMSAVIEGNNACILSYGQTGSGKTHTLIGNMKSSVNKGLVPRAAQQLCQALKEPSPGCSLQLSMTVVEIYCERIRDLLVDGINNANLTITQDKVRGTMIVGATEAHVASEEEVLATMFQGLGNRAVASTQMNATSSRSHCIVTLMLKRRWDSTEDVAHSKLCLVDLAGSERADKTHAVAQTLEEGKLINKSLSSLGLVVNALTEGKAGAHMHIPYRDSKLTRALQDCLGGNAMTTMIICCSPSMENAAETLSSLRFGSR</sequence>
<evidence type="ECO:0000313" key="11">
    <source>
        <dbReference type="Proteomes" id="UP001465755"/>
    </source>
</evidence>
<dbReference type="GO" id="GO:0005737">
    <property type="term" value="C:cytoplasm"/>
    <property type="evidence" value="ECO:0007669"/>
    <property type="project" value="UniProtKB-SubCell"/>
</dbReference>
<dbReference type="GO" id="GO:0005875">
    <property type="term" value="C:microtubule associated complex"/>
    <property type="evidence" value="ECO:0007669"/>
    <property type="project" value="TreeGrafter"/>
</dbReference>
<name>A0AAW1P259_9CHLO</name>
<dbReference type="Gene3D" id="3.40.850.10">
    <property type="entry name" value="Kinesin motor domain"/>
    <property type="match status" value="1"/>
</dbReference>
<dbReference type="Proteomes" id="UP001465755">
    <property type="component" value="Unassembled WGS sequence"/>
</dbReference>
<dbReference type="InterPro" id="IPR027417">
    <property type="entry name" value="P-loop_NTPase"/>
</dbReference>
<keyword evidence="8" id="KW-0493">Microtubule</keyword>
<evidence type="ECO:0000259" key="9">
    <source>
        <dbReference type="PROSITE" id="PS50067"/>
    </source>
</evidence>
<feature type="binding site" evidence="7">
    <location>
        <begin position="62"/>
        <end position="69"/>
    </location>
    <ligand>
        <name>ATP</name>
        <dbReference type="ChEBI" id="CHEBI:30616"/>
    </ligand>
</feature>
<dbReference type="SMART" id="SM00129">
    <property type="entry name" value="KISc"/>
    <property type="match status" value="1"/>
</dbReference>
<evidence type="ECO:0000256" key="6">
    <source>
        <dbReference type="ARBA" id="ARBA00023175"/>
    </source>
</evidence>
<keyword evidence="2" id="KW-0963">Cytoplasm</keyword>
<organism evidence="10 11">
    <name type="scientific">Symbiochloris irregularis</name>
    <dbReference type="NCBI Taxonomy" id="706552"/>
    <lineage>
        <taxon>Eukaryota</taxon>
        <taxon>Viridiplantae</taxon>
        <taxon>Chlorophyta</taxon>
        <taxon>core chlorophytes</taxon>
        <taxon>Trebouxiophyceae</taxon>
        <taxon>Trebouxiales</taxon>
        <taxon>Trebouxiaceae</taxon>
        <taxon>Symbiochloris</taxon>
    </lineage>
</organism>
<dbReference type="GO" id="GO:0005524">
    <property type="term" value="F:ATP binding"/>
    <property type="evidence" value="ECO:0007669"/>
    <property type="project" value="UniProtKB-UniRule"/>
</dbReference>
<evidence type="ECO:0000256" key="5">
    <source>
        <dbReference type="ARBA" id="ARBA00023054"/>
    </source>
</evidence>
<dbReference type="InterPro" id="IPR036961">
    <property type="entry name" value="Kinesin_motor_dom_sf"/>
</dbReference>
<dbReference type="PANTHER" id="PTHR47969:SF15">
    <property type="entry name" value="CHROMOSOME-ASSOCIATED KINESIN KIF4A-RELATED"/>
    <property type="match status" value="1"/>
</dbReference>
<dbReference type="EMBL" id="JALJOQ010000064">
    <property type="protein sequence ID" value="KAK9802991.1"/>
    <property type="molecule type" value="Genomic_DNA"/>
</dbReference>
<keyword evidence="3 7" id="KW-0547">Nucleotide-binding</keyword>
<dbReference type="GO" id="GO:0007018">
    <property type="term" value="P:microtubule-based movement"/>
    <property type="evidence" value="ECO:0007669"/>
    <property type="project" value="InterPro"/>
</dbReference>
<gene>
    <name evidence="10" type="ORF">WJX73_005839</name>
</gene>
<accession>A0AAW1P259</accession>
<evidence type="ECO:0000256" key="3">
    <source>
        <dbReference type="ARBA" id="ARBA00022741"/>
    </source>
</evidence>
<protein>
    <recommendedName>
        <fullName evidence="8">Kinesin-like protein</fullName>
    </recommendedName>
</protein>
<dbReference type="GO" id="GO:0008017">
    <property type="term" value="F:microtubule binding"/>
    <property type="evidence" value="ECO:0007669"/>
    <property type="project" value="InterPro"/>
</dbReference>
<keyword evidence="6 7" id="KW-0505">Motor protein</keyword>
<dbReference type="PROSITE" id="PS00411">
    <property type="entry name" value="KINESIN_MOTOR_1"/>
    <property type="match status" value="1"/>
</dbReference>
<dbReference type="InterPro" id="IPR027640">
    <property type="entry name" value="Kinesin-like_fam"/>
</dbReference>
<keyword evidence="4 7" id="KW-0067">ATP-binding</keyword>
<keyword evidence="5" id="KW-0175">Coiled coil</keyword>
<dbReference type="PRINTS" id="PR00380">
    <property type="entry name" value="KINESINHEAVY"/>
</dbReference>
<comment type="caution">
    <text evidence="10">The sequence shown here is derived from an EMBL/GenBank/DDBJ whole genome shotgun (WGS) entry which is preliminary data.</text>
</comment>